<proteinExistence type="predicted"/>
<dbReference type="STRING" id="2052828.ATO67_21525"/>
<feature type="transmembrane region" description="Helical" evidence="1">
    <location>
        <begin position="49"/>
        <end position="68"/>
    </location>
</feature>
<accession>A0A135P6P7</accession>
<sequence length="146" mass="16437">MLFFRVLWSIFWRAVLVLIVNAGISYAIGMASHQLSDNTTELIKLRRSLAFLPAAIIFAGFAWKNRTLGNGLLQNRSPLDAKQWRETYLVLSALCIVLISISSAAAYALEIDSWLAVQQLTNPTSWLATWIGLSIWQTAKIRKSRL</sequence>
<gene>
    <name evidence="2" type="ORF">ATO67_21525</name>
</gene>
<dbReference type="RefSeq" id="WP_067653792.1">
    <property type="nucleotide sequence ID" value="NZ_KQ961038.1"/>
</dbReference>
<comment type="caution">
    <text evidence="2">The sequence shown here is derived from an EMBL/GenBank/DDBJ whole genome shotgun (WGS) entry which is preliminary data.</text>
</comment>
<feature type="transmembrane region" description="Helical" evidence="1">
    <location>
        <begin position="88"/>
        <end position="109"/>
    </location>
</feature>
<keyword evidence="3" id="KW-1185">Reference proteome</keyword>
<reference evidence="2 3" key="1">
    <citation type="submission" date="2015-11" db="EMBL/GenBank/DDBJ databases">
        <title>Draft genome sequence of Agrobacterium sp. R89-1.</title>
        <authorList>
            <person name="Zahradnik J."/>
            <person name="Kyslikova E."/>
            <person name="Palyzova A."/>
            <person name="Kyslik P."/>
        </authorList>
    </citation>
    <scope>NUCLEOTIDE SEQUENCE [LARGE SCALE GENOMIC DNA]</scope>
    <source>
        <strain evidence="2 3">R89-1</strain>
    </source>
</reference>
<dbReference type="AlphaFoldDB" id="A0A135P6P7"/>
<evidence type="ECO:0000313" key="3">
    <source>
        <dbReference type="Proteomes" id="UP000070498"/>
    </source>
</evidence>
<name>A0A135P6P7_9HYPH</name>
<dbReference type="Proteomes" id="UP000070498">
    <property type="component" value="Unassembled WGS sequence"/>
</dbReference>
<evidence type="ECO:0000256" key="1">
    <source>
        <dbReference type="SAM" id="Phobius"/>
    </source>
</evidence>
<evidence type="ECO:0000313" key="2">
    <source>
        <dbReference type="EMBL" id="KXG87105.1"/>
    </source>
</evidence>
<dbReference type="EMBL" id="LNUW01000009">
    <property type="protein sequence ID" value="KXG87105.1"/>
    <property type="molecule type" value="Genomic_DNA"/>
</dbReference>
<keyword evidence="1" id="KW-0472">Membrane</keyword>
<organism evidence="2 3">
    <name type="scientific">Agrobacterium bohemicum</name>
    <dbReference type="NCBI Taxonomy" id="2052828"/>
    <lineage>
        <taxon>Bacteria</taxon>
        <taxon>Pseudomonadati</taxon>
        <taxon>Pseudomonadota</taxon>
        <taxon>Alphaproteobacteria</taxon>
        <taxon>Hyphomicrobiales</taxon>
        <taxon>Rhizobiaceae</taxon>
        <taxon>Rhizobium/Agrobacterium group</taxon>
        <taxon>Agrobacterium</taxon>
    </lineage>
</organism>
<protein>
    <submittedName>
        <fullName evidence="2">Uncharacterized protein</fullName>
    </submittedName>
</protein>
<keyword evidence="1" id="KW-1133">Transmembrane helix</keyword>
<keyword evidence="1" id="KW-0812">Transmembrane</keyword>
<feature type="transmembrane region" description="Helical" evidence="1">
    <location>
        <begin position="6"/>
        <end position="28"/>
    </location>
</feature>